<dbReference type="InterPro" id="IPR020901">
    <property type="entry name" value="Prtase_inh_Kunz-CS"/>
</dbReference>
<comment type="similarity">
    <text evidence="4">Belongs to the venom Kunitz-type family. 01 (intermediate) subfamily.</text>
</comment>
<evidence type="ECO:0000256" key="6">
    <source>
        <dbReference type="SAM" id="SignalP"/>
    </source>
</evidence>
<evidence type="ECO:0000313" key="8">
    <source>
        <dbReference type="EMBL" id="JAG92074.1"/>
    </source>
</evidence>
<organism evidence="8">
    <name type="scientific">Amblyomma americanum</name>
    <name type="common">Lone star tick</name>
    <dbReference type="NCBI Taxonomy" id="6943"/>
    <lineage>
        <taxon>Eukaryota</taxon>
        <taxon>Metazoa</taxon>
        <taxon>Ecdysozoa</taxon>
        <taxon>Arthropoda</taxon>
        <taxon>Chelicerata</taxon>
        <taxon>Arachnida</taxon>
        <taxon>Acari</taxon>
        <taxon>Parasitiformes</taxon>
        <taxon>Ixodida</taxon>
        <taxon>Ixodoidea</taxon>
        <taxon>Ixodidae</taxon>
        <taxon>Amblyomminae</taxon>
        <taxon>Amblyomma</taxon>
    </lineage>
</organism>
<dbReference type="SUPFAM" id="SSF57362">
    <property type="entry name" value="BPTI-like"/>
    <property type="match status" value="1"/>
</dbReference>
<feature type="domain" description="BPTI/Kunitz inhibitor" evidence="7">
    <location>
        <begin position="47"/>
        <end position="97"/>
    </location>
</feature>
<evidence type="ECO:0000256" key="4">
    <source>
        <dbReference type="ARBA" id="ARBA00049646"/>
    </source>
</evidence>
<sequence length="132" mass="14841">GGAHLDKAAFLAKIRKMTTMARLPACLFLLLLSLALSQARFNRKKVCSLPKDVGPCKASMPKWWYNKNKNSCFLFIYGGCQGNANNFEHCEDCMRKCGGLNLRKAKFVCKKLEKQNGGNWNPNKPSNARRAK</sequence>
<comment type="function">
    <text evidence="5">Serine protease inhibitor that inhibits trypsin at a molar ratio of 1:1.</text>
</comment>
<dbReference type="EMBL" id="GBZX01000666">
    <property type="protein sequence ID" value="JAG92074.1"/>
    <property type="molecule type" value="mRNA"/>
</dbReference>
<name>A0A0C9S4D0_AMBAM</name>
<accession>A0A0C9S4D0</accession>
<dbReference type="PANTHER" id="PTHR47247">
    <property type="entry name" value="KUNITZ-TYPE PROTEASE INHIBITOR 2"/>
    <property type="match status" value="1"/>
</dbReference>
<dbReference type="GO" id="GO:0004867">
    <property type="term" value="F:serine-type endopeptidase inhibitor activity"/>
    <property type="evidence" value="ECO:0007669"/>
    <property type="project" value="UniProtKB-KW"/>
</dbReference>
<dbReference type="PRINTS" id="PR00759">
    <property type="entry name" value="BASICPTASE"/>
</dbReference>
<dbReference type="AlphaFoldDB" id="A0A0C9S4D0"/>
<dbReference type="PANTHER" id="PTHR47247:SF1">
    <property type="entry name" value="KUNITZ-TYPE PROTEASE INHIBITOR 2"/>
    <property type="match status" value="1"/>
</dbReference>
<dbReference type="CDD" id="cd00109">
    <property type="entry name" value="Kunitz-type"/>
    <property type="match status" value="1"/>
</dbReference>
<protein>
    <submittedName>
        <fullName evidence="8">Putative bpti/kunitz family of serine protease inhibitor</fullName>
    </submittedName>
</protein>
<feature type="non-terminal residue" evidence="8">
    <location>
        <position position="1"/>
    </location>
</feature>
<evidence type="ECO:0000256" key="2">
    <source>
        <dbReference type="ARBA" id="ARBA00022900"/>
    </source>
</evidence>
<dbReference type="Gene3D" id="4.10.410.10">
    <property type="entry name" value="Pancreatic trypsin inhibitor Kunitz domain"/>
    <property type="match status" value="1"/>
</dbReference>
<evidence type="ECO:0000256" key="3">
    <source>
        <dbReference type="ARBA" id="ARBA00023157"/>
    </source>
</evidence>
<evidence type="ECO:0000256" key="1">
    <source>
        <dbReference type="ARBA" id="ARBA00022690"/>
    </source>
</evidence>
<dbReference type="PROSITE" id="PS50279">
    <property type="entry name" value="BPTI_KUNITZ_2"/>
    <property type="match status" value="1"/>
</dbReference>
<feature type="chain" id="PRO_5002203259" evidence="6">
    <location>
        <begin position="40"/>
        <end position="132"/>
    </location>
</feature>
<keyword evidence="2" id="KW-0722">Serine protease inhibitor</keyword>
<evidence type="ECO:0000256" key="5">
    <source>
        <dbReference type="ARBA" id="ARBA00093388"/>
    </source>
</evidence>
<evidence type="ECO:0000259" key="7">
    <source>
        <dbReference type="PROSITE" id="PS50279"/>
    </source>
</evidence>
<reference evidence="8" key="1">
    <citation type="journal article" date="2015" name="PLoS ONE">
        <title>An Insight into the Sialome of the Lone Star Tick, Amblyomma americanum, with a Glimpse on Its Time Dependent Gene Expression.</title>
        <authorList>
            <person name="Karim S."/>
            <person name="Ribeiro J.M."/>
        </authorList>
    </citation>
    <scope>NUCLEOTIDE SEQUENCE</scope>
    <source>
        <tissue evidence="8">Salivary gland</tissue>
    </source>
</reference>
<keyword evidence="3" id="KW-1015">Disulfide bond</keyword>
<keyword evidence="6" id="KW-0732">Signal</keyword>
<keyword evidence="1" id="KW-0646">Protease inhibitor</keyword>
<dbReference type="InterPro" id="IPR036880">
    <property type="entry name" value="Kunitz_BPTI_sf"/>
</dbReference>
<dbReference type="InterPro" id="IPR002223">
    <property type="entry name" value="Kunitz_BPTI"/>
</dbReference>
<feature type="signal peptide" evidence="6">
    <location>
        <begin position="1"/>
        <end position="39"/>
    </location>
</feature>
<dbReference type="PROSITE" id="PS00280">
    <property type="entry name" value="BPTI_KUNITZ_1"/>
    <property type="match status" value="1"/>
</dbReference>
<dbReference type="SMART" id="SM00131">
    <property type="entry name" value="KU"/>
    <property type="match status" value="1"/>
</dbReference>
<proteinExistence type="evidence at transcript level"/>
<dbReference type="Pfam" id="PF00014">
    <property type="entry name" value="Kunitz_BPTI"/>
    <property type="match status" value="1"/>
</dbReference>
<dbReference type="FunFam" id="4.10.410.10:FF:000015">
    <property type="entry name" value="WAP four-disulfide core domain 6A"/>
    <property type="match status" value="1"/>
</dbReference>